<keyword evidence="3 6" id="KW-0732">Signal</keyword>
<evidence type="ECO:0000313" key="8">
    <source>
        <dbReference type="EMBL" id="UOE37907.1"/>
    </source>
</evidence>
<dbReference type="InterPro" id="IPR005052">
    <property type="entry name" value="Lectin_leg"/>
</dbReference>
<keyword evidence="2" id="KW-0812">Transmembrane</keyword>
<proteinExistence type="predicted"/>
<dbReference type="InterPro" id="IPR051136">
    <property type="entry name" value="Intracellular_Lectin-GPT"/>
</dbReference>
<feature type="chain" id="PRO_5045110287" evidence="6">
    <location>
        <begin position="18"/>
        <end position="750"/>
    </location>
</feature>
<dbReference type="Pfam" id="PF13585">
    <property type="entry name" value="CHU_C"/>
    <property type="match status" value="1"/>
</dbReference>
<organism evidence="8 9">
    <name type="scientific">Chryseobacterium oryzae</name>
    <dbReference type="NCBI Taxonomy" id="2929799"/>
    <lineage>
        <taxon>Bacteria</taxon>
        <taxon>Pseudomonadati</taxon>
        <taxon>Bacteroidota</taxon>
        <taxon>Flavobacteriia</taxon>
        <taxon>Flavobacteriales</taxon>
        <taxon>Weeksellaceae</taxon>
        <taxon>Chryseobacterium group</taxon>
        <taxon>Chryseobacterium</taxon>
    </lineage>
</organism>
<dbReference type="PANTHER" id="PTHR12223:SF28">
    <property type="entry name" value="LECTIN, MANNOSE BINDING 1 LIKE"/>
    <property type="match status" value="1"/>
</dbReference>
<dbReference type="InterPro" id="IPR013320">
    <property type="entry name" value="ConA-like_dom_sf"/>
</dbReference>
<dbReference type="RefSeq" id="WP_243576263.1">
    <property type="nucleotide sequence ID" value="NZ_CP094529.1"/>
</dbReference>
<evidence type="ECO:0000256" key="4">
    <source>
        <dbReference type="ARBA" id="ARBA00022989"/>
    </source>
</evidence>
<keyword evidence="5" id="KW-0472">Membrane</keyword>
<reference evidence="8 9" key="1">
    <citation type="submission" date="2022-03" db="EMBL/GenBank/DDBJ databases">
        <title>Chryseobacterium sp. isolated from the Andong Sikhe.</title>
        <authorList>
            <person name="Won M."/>
            <person name="Kim S.-J."/>
            <person name="Kwon S.-W."/>
        </authorList>
    </citation>
    <scope>NUCLEOTIDE SEQUENCE [LARGE SCALE GENOMIC DNA]</scope>
    <source>
        <strain evidence="8 9">ADR-1</strain>
    </source>
</reference>
<evidence type="ECO:0000313" key="9">
    <source>
        <dbReference type="Proteomes" id="UP000831068"/>
    </source>
</evidence>
<dbReference type="NCBIfam" id="TIGR04131">
    <property type="entry name" value="Bac_Flav_CTERM"/>
    <property type="match status" value="1"/>
</dbReference>
<comment type="subcellular location">
    <subcellularLocation>
        <location evidence="1">Membrane</location>
        <topology evidence="1">Single-pass type I membrane protein</topology>
    </subcellularLocation>
</comment>
<sequence>MNKKLHFYLLFLFFCFAQNFKSQTFQLTGNPVNTTGWDVVPSATVNTDFIQLTADQISQVGGIKLNAPINLKYCDKWRVEFDFRIDGNGTTSYGKGDGLAFWYLANPPASYTVGGGLGIPANATGLMVGFDIFNNATEAQMSKVHVLYGTNNGTGSNIEYNNTPGSTYHTADLISTQPFVGPNFKHVEVTGEVDSNNLSNWIIKIKIDNVLVVNQTFAPSGAAVGMTQGYFGFSASTGAASARHSIKNVKVFTDKVSILNSSITQSVCPNPSTGFGTINLTALNSQFVANPSGYTFTYSVGGTVISNPTSYQFNSNTTVNVIIKDNSALLCDNPDGTIKLTLGNFSANNVTIAECNNNGATTAVFNLTSAYVSAVPGITKKYFRTLADLNAGTNEITNPSAFISAPGKVYVKVTTPEGCTGNAEVTLTFHPLPVAQDAMLESCFIEGQTSWGMFNLTAANITTETGITKKFYTSFDNAMNGINEISTPIAYISPNADVYVKVTAVSNCFVIKKIKLTVTQPVKSSVLKDKIICIDARTSLDAGPGFSEYLWSTGATTQSIQGISAGAYWVRLKTGNCYTYQTVNVKIAVNPVISNIDIKNNTATVNILGGTAPYKFSLNGINWQDSNVFTDLPRGENTFYVKDIYNCAPIHVQITIPNLVNVITPNGDNVNDVIDYTALAYKKNLTFTVFDRYGNMKYEADKIRNYKWDGTSGGKKLTTGTYWYTISWNENDKNSTPTVYNGWVLLKNRE</sequence>
<accession>A0ABY4BI30</accession>
<dbReference type="SUPFAM" id="SSF49899">
    <property type="entry name" value="Concanavalin A-like lectins/glucanases"/>
    <property type="match status" value="1"/>
</dbReference>
<evidence type="ECO:0000256" key="5">
    <source>
        <dbReference type="ARBA" id="ARBA00023136"/>
    </source>
</evidence>
<name>A0ABY4BI30_9FLAO</name>
<feature type="signal peptide" evidence="6">
    <location>
        <begin position="1"/>
        <end position="17"/>
    </location>
</feature>
<dbReference type="EMBL" id="CP094529">
    <property type="protein sequence ID" value="UOE37907.1"/>
    <property type="molecule type" value="Genomic_DNA"/>
</dbReference>
<evidence type="ECO:0000256" key="1">
    <source>
        <dbReference type="ARBA" id="ARBA00004479"/>
    </source>
</evidence>
<gene>
    <name evidence="8" type="ORF">MTP08_12760</name>
</gene>
<evidence type="ECO:0000259" key="7">
    <source>
        <dbReference type="Pfam" id="PF03388"/>
    </source>
</evidence>
<dbReference type="Gene3D" id="2.60.120.200">
    <property type="match status" value="1"/>
</dbReference>
<evidence type="ECO:0000256" key="6">
    <source>
        <dbReference type="SAM" id="SignalP"/>
    </source>
</evidence>
<dbReference type="InterPro" id="IPR026341">
    <property type="entry name" value="T9SS_type_B"/>
</dbReference>
<dbReference type="PANTHER" id="PTHR12223">
    <property type="entry name" value="VESICULAR MANNOSE-BINDING LECTIN"/>
    <property type="match status" value="1"/>
</dbReference>
<evidence type="ECO:0000256" key="3">
    <source>
        <dbReference type="ARBA" id="ARBA00022729"/>
    </source>
</evidence>
<dbReference type="Proteomes" id="UP000831068">
    <property type="component" value="Chromosome"/>
</dbReference>
<evidence type="ECO:0000256" key="2">
    <source>
        <dbReference type="ARBA" id="ARBA00022692"/>
    </source>
</evidence>
<dbReference type="Pfam" id="PF03388">
    <property type="entry name" value="Lectin_leg-like"/>
    <property type="match status" value="1"/>
</dbReference>
<keyword evidence="4" id="KW-1133">Transmembrane helix</keyword>
<keyword evidence="9" id="KW-1185">Reference proteome</keyword>
<feature type="domain" description="L-type lectin-like" evidence="7">
    <location>
        <begin position="34"/>
        <end position="253"/>
    </location>
</feature>
<protein>
    <submittedName>
        <fullName evidence="8">T9SS type B sorting domain-containing protein</fullName>
    </submittedName>
</protein>